<evidence type="ECO:0000259" key="1">
    <source>
        <dbReference type="Pfam" id="PF00535"/>
    </source>
</evidence>
<reference evidence="2 3" key="1">
    <citation type="journal article" date="2016" name="Nat. Commun.">
        <title>Thousands of microbial genomes shed light on interconnected biogeochemical processes in an aquifer system.</title>
        <authorList>
            <person name="Anantharaman K."/>
            <person name="Brown C.T."/>
            <person name="Hug L.A."/>
            <person name="Sharon I."/>
            <person name="Castelle C.J."/>
            <person name="Probst A.J."/>
            <person name="Thomas B.C."/>
            <person name="Singh A."/>
            <person name="Wilkins M.J."/>
            <person name="Karaoz U."/>
            <person name="Brodie E.L."/>
            <person name="Williams K.H."/>
            <person name="Hubbard S.S."/>
            <person name="Banfield J.F."/>
        </authorList>
    </citation>
    <scope>NUCLEOTIDE SEQUENCE [LARGE SCALE GENOMIC DNA]</scope>
</reference>
<sequence>MKTLSIIIPAYNEEKTIAKILEQVIEQDTPDWQKEIIVINDGSQDKTEEALQPFLNSIKYLKNETNLGKGASLARALAAVSGDAVIIQDADLEYHPKEFPVMLAALSDPAVDIVYGSRNLKPKRRGYPHYVLGVWVLTKLNNLLHGGNLTDVYTGYKLFRTPVARSLGITSSGFEVEAEITIKALKKGLNIKEVPIDYFPRSFSDGKKIGLSDWFKGVYTIIKNK</sequence>
<dbReference type="CDD" id="cd04179">
    <property type="entry name" value="DPM_DPG-synthase_like"/>
    <property type="match status" value="1"/>
</dbReference>
<dbReference type="STRING" id="1817824.A2751_04690"/>
<organism evidence="2 3">
    <name type="scientific">Candidatus Doudnabacteria bacterium RIFCSPHIGHO2_01_FULL_46_14</name>
    <dbReference type="NCBI Taxonomy" id="1817824"/>
    <lineage>
        <taxon>Bacteria</taxon>
        <taxon>Candidatus Doudnaibacteriota</taxon>
    </lineage>
</organism>
<dbReference type="InterPro" id="IPR050256">
    <property type="entry name" value="Glycosyltransferase_2"/>
</dbReference>
<dbReference type="SUPFAM" id="SSF53448">
    <property type="entry name" value="Nucleotide-diphospho-sugar transferases"/>
    <property type="match status" value="1"/>
</dbReference>
<protein>
    <recommendedName>
        <fullName evidence="1">Glycosyltransferase 2-like domain-containing protein</fullName>
    </recommendedName>
</protein>
<dbReference type="Pfam" id="PF00535">
    <property type="entry name" value="Glycos_transf_2"/>
    <property type="match status" value="1"/>
</dbReference>
<dbReference type="Gene3D" id="3.90.550.10">
    <property type="entry name" value="Spore Coat Polysaccharide Biosynthesis Protein SpsA, Chain A"/>
    <property type="match status" value="1"/>
</dbReference>
<proteinExistence type="predicted"/>
<evidence type="ECO:0000313" key="2">
    <source>
        <dbReference type="EMBL" id="OGE79259.1"/>
    </source>
</evidence>
<gene>
    <name evidence="2" type="ORF">A2751_04690</name>
</gene>
<dbReference type="InterPro" id="IPR001173">
    <property type="entry name" value="Glyco_trans_2-like"/>
</dbReference>
<dbReference type="PANTHER" id="PTHR48090">
    <property type="entry name" value="UNDECAPRENYL-PHOSPHATE 4-DEOXY-4-FORMAMIDO-L-ARABINOSE TRANSFERASE-RELATED"/>
    <property type="match status" value="1"/>
</dbReference>
<accession>A0A1F5NNJ9</accession>
<comment type="caution">
    <text evidence="2">The sequence shown here is derived from an EMBL/GenBank/DDBJ whole genome shotgun (WGS) entry which is preliminary data.</text>
</comment>
<feature type="domain" description="Glycosyltransferase 2-like" evidence="1">
    <location>
        <begin position="5"/>
        <end position="165"/>
    </location>
</feature>
<dbReference type="AlphaFoldDB" id="A0A1F5NNJ9"/>
<evidence type="ECO:0000313" key="3">
    <source>
        <dbReference type="Proteomes" id="UP000176864"/>
    </source>
</evidence>
<dbReference type="EMBL" id="MFEK01000006">
    <property type="protein sequence ID" value="OGE79259.1"/>
    <property type="molecule type" value="Genomic_DNA"/>
</dbReference>
<dbReference type="Proteomes" id="UP000176864">
    <property type="component" value="Unassembled WGS sequence"/>
</dbReference>
<dbReference type="InterPro" id="IPR029044">
    <property type="entry name" value="Nucleotide-diphossugar_trans"/>
</dbReference>
<name>A0A1F5NNJ9_9BACT</name>
<dbReference type="PANTHER" id="PTHR48090:SF7">
    <property type="entry name" value="RFBJ PROTEIN"/>
    <property type="match status" value="1"/>
</dbReference>